<gene>
    <name evidence="2" type="ORF">BST86_12025</name>
</gene>
<evidence type="ECO:0000313" key="2">
    <source>
        <dbReference type="EMBL" id="PRP67767.1"/>
    </source>
</evidence>
<keyword evidence="3" id="KW-1185">Reference proteome</keyword>
<dbReference type="OrthoDB" id="957977at2"/>
<name>A0A2S9WWA3_9FLAO</name>
<evidence type="ECO:0000256" key="1">
    <source>
        <dbReference type="SAM" id="Phobius"/>
    </source>
</evidence>
<feature type="transmembrane region" description="Helical" evidence="1">
    <location>
        <begin position="45"/>
        <end position="71"/>
    </location>
</feature>
<sequence length="135" mass="15253">MNISHAGLILILFFLLITYIISAYEKINGWKSTQENFKLMYAKTLIGKAIIPIITFIIAFEIIIVTLAALGIWDIIYAEDFEIARSTFLGSSILCLIFLIGLRMIDDYKGASRVGIYFLVSIFGLYWLESIISIA</sequence>
<reference evidence="2 3" key="1">
    <citation type="submission" date="2016-11" db="EMBL/GenBank/DDBJ databases">
        <title>Trade-off between light-utilization and light-protection in marine flavobacteria.</title>
        <authorList>
            <person name="Kumagai Y."/>
        </authorList>
    </citation>
    <scope>NUCLEOTIDE SEQUENCE [LARGE SCALE GENOMIC DNA]</scope>
    <source>
        <strain evidence="2 3">JCM 17109</strain>
    </source>
</reference>
<evidence type="ECO:0000313" key="3">
    <source>
        <dbReference type="Proteomes" id="UP000239532"/>
    </source>
</evidence>
<evidence type="ECO:0008006" key="4">
    <source>
        <dbReference type="Google" id="ProtNLM"/>
    </source>
</evidence>
<comment type="caution">
    <text evidence="2">The sequence shown here is derived from an EMBL/GenBank/DDBJ whole genome shotgun (WGS) entry which is preliminary data.</text>
</comment>
<keyword evidence="1" id="KW-1133">Transmembrane helix</keyword>
<feature type="transmembrane region" description="Helical" evidence="1">
    <location>
        <begin position="114"/>
        <end position="134"/>
    </location>
</feature>
<dbReference type="EMBL" id="MQUC01000003">
    <property type="protein sequence ID" value="PRP67767.1"/>
    <property type="molecule type" value="Genomic_DNA"/>
</dbReference>
<feature type="transmembrane region" description="Helical" evidence="1">
    <location>
        <begin position="6"/>
        <end position="24"/>
    </location>
</feature>
<feature type="transmembrane region" description="Helical" evidence="1">
    <location>
        <begin position="83"/>
        <end position="102"/>
    </location>
</feature>
<protein>
    <recommendedName>
        <fullName evidence="4">DoxX family protein</fullName>
    </recommendedName>
</protein>
<keyword evidence="1" id="KW-0812">Transmembrane</keyword>
<accession>A0A2S9WWA3</accession>
<proteinExistence type="predicted"/>
<dbReference type="RefSeq" id="WP_105983467.1">
    <property type="nucleotide sequence ID" value="NZ_MQUC01000003.1"/>
</dbReference>
<dbReference type="AlphaFoldDB" id="A0A2S9WWA3"/>
<dbReference type="Proteomes" id="UP000239532">
    <property type="component" value="Unassembled WGS sequence"/>
</dbReference>
<keyword evidence="1" id="KW-0472">Membrane</keyword>
<organism evidence="2 3">
    <name type="scientific">Nonlabens agnitus</name>
    <dbReference type="NCBI Taxonomy" id="870484"/>
    <lineage>
        <taxon>Bacteria</taxon>
        <taxon>Pseudomonadati</taxon>
        <taxon>Bacteroidota</taxon>
        <taxon>Flavobacteriia</taxon>
        <taxon>Flavobacteriales</taxon>
        <taxon>Flavobacteriaceae</taxon>
        <taxon>Nonlabens</taxon>
    </lineage>
</organism>